<reference evidence="1" key="2">
    <citation type="submission" date="2024-10" db="UniProtKB">
        <authorList>
            <consortium name="EnsemblProtists"/>
        </authorList>
    </citation>
    <scope>IDENTIFICATION</scope>
</reference>
<evidence type="ECO:0000313" key="1">
    <source>
        <dbReference type="EnsemblProtists" id="EOD14054"/>
    </source>
</evidence>
<evidence type="ECO:0000313" key="2">
    <source>
        <dbReference type="Proteomes" id="UP000013827"/>
    </source>
</evidence>
<protein>
    <submittedName>
        <fullName evidence="1">Uncharacterized protein</fullName>
    </submittedName>
</protein>
<accession>A0A0D3IS19</accession>
<sequence>MRTNPSSLSLPHPSQHRRLAATRSLVSHVIVPLEALGNTARWLGRIVVAAETEVAAPTQAAGFYRALQMLSRGFASGHDLLWTKSLTAWSPPADFGRTSAISRCERFATHNTPPSCVNDWAFAMPGPLFSRFVDTMRTCWRNTSHAGAHARLLGSSRIPRKGV</sequence>
<organism evidence="1 2">
    <name type="scientific">Emiliania huxleyi (strain CCMP1516)</name>
    <dbReference type="NCBI Taxonomy" id="280463"/>
    <lineage>
        <taxon>Eukaryota</taxon>
        <taxon>Haptista</taxon>
        <taxon>Haptophyta</taxon>
        <taxon>Prymnesiophyceae</taxon>
        <taxon>Isochrysidales</taxon>
        <taxon>Noelaerhabdaceae</taxon>
        <taxon>Emiliania</taxon>
    </lineage>
</organism>
<dbReference type="HOGENOM" id="CLU_1630120_0_0_1"/>
<proteinExistence type="predicted"/>
<dbReference type="AlphaFoldDB" id="A0A0D3IS19"/>
<dbReference type="GeneID" id="17260195"/>
<reference evidence="2" key="1">
    <citation type="journal article" date="2013" name="Nature">
        <title>Pan genome of the phytoplankton Emiliania underpins its global distribution.</title>
        <authorList>
            <person name="Read B.A."/>
            <person name="Kegel J."/>
            <person name="Klute M.J."/>
            <person name="Kuo A."/>
            <person name="Lefebvre S.C."/>
            <person name="Maumus F."/>
            <person name="Mayer C."/>
            <person name="Miller J."/>
            <person name="Monier A."/>
            <person name="Salamov A."/>
            <person name="Young J."/>
            <person name="Aguilar M."/>
            <person name="Claverie J.M."/>
            <person name="Frickenhaus S."/>
            <person name="Gonzalez K."/>
            <person name="Herman E.K."/>
            <person name="Lin Y.C."/>
            <person name="Napier J."/>
            <person name="Ogata H."/>
            <person name="Sarno A.F."/>
            <person name="Shmutz J."/>
            <person name="Schroeder D."/>
            <person name="de Vargas C."/>
            <person name="Verret F."/>
            <person name="von Dassow P."/>
            <person name="Valentin K."/>
            <person name="Van de Peer Y."/>
            <person name="Wheeler G."/>
            <person name="Dacks J.B."/>
            <person name="Delwiche C.F."/>
            <person name="Dyhrman S.T."/>
            <person name="Glockner G."/>
            <person name="John U."/>
            <person name="Richards T."/>
            <person name="Worden A.Z."/>
            <person name="Zhang X."/>
            <person name="Grigoriev I.V."/>
            <person name="Allen A.E."/>
            <person name="Bidle K."/>
            <person name="Borodovsky M."/>
            <person name="Bowler C."/>
            <person name="Brownlee C."/>
            <person name="Cock J.M."/>
            <person name="Elias M."/>
            <person name="Gladyshev V.N."/>
            <person name="Groth M."/>
            <person name="Guda C."/>
            <person name="Hadaegh A."/>
            <person name="Iglesias-Rodriguez M.D."/>
            <person name="Jenkins J."/>
            <person name="Jones B.M."/>
            <person name="Lawson T."/>
            <person name="Leese F."/>
            <person name="Lindquist E."/>
            <person name="Lobanov A."/>
            <person name="Lomsadze A."/>
            <person name="Malik S.B."/>
            <person name="Marsh M.E."/>
            <person name="Mackinder L."/>
            <person name="Mock T."/>
            <person name="Mueller-Roeber B."/>
            <person name="Pagarete A."/>
            <person name="Parker M."/>
            <person name="Probert I."/>
            <person name="Quesneville H."/>
            <person name="Raines C."/>
            <person name="Rensing S.A."/>
            <person name="Riano-Pachon D.M."/>
            <person name="Richier S."/>
            <person name="Rokitta S."/>
            <person name="Shiraiwa Y."/>
            <person name="Soanes D.M."/>
            <person name="van der Giezen M."/>
            <person name="Wahlund T.M."/>
            <person name="Williams B."/>
            <person name="Wilson W."/>
            <person name="Wolfe G."/>
            <person name="Wurch L.L."/>
        </authorList>
    </citation>
    <scope>NUCLEOTIDE SEQUENCE</scope>
</reference>
<dbReference type="PaxDb" id="2903-EOD14054"/>
<dbReference type="EnsemblProtists" id="EOD14054">
    <property type="protein sequence ID" value="EOD14054"/>
    <property type="gene ID" value="EMIHUDRAFT_212003"/>
</dbReference>
<name>A0A0D3IS19_EMIH1</name>
<dbReference type="KEGG" id="ehx:EMIHUDRAFT_212003"/>
<dbReference type="Proteomes" id="UP000013827">
    <property type="component" value="Unassembled WGS sequence"/>
</dbReference>
<dbReference type="RefSeq" id="XP_005766483.1">
    <property type="nucleotide sequence ID" value="XM_005766426.1"/>
</dbReference>
<keyword evidence="2" id="KW-1185">Reference proteome</keyword>